<organism evidence="2 3">
    <name type="scientific">Caligus rogercresseyi</name>
    <name type="common">Sea louse</name>
    <dbReference type="NCBI Taxonomy" id="217165"/>
    <lineage>
        <taxon>Eukaryota</taxon>
        <taxon>Metazoa</taxon>
        <taxon>Ecdysozoa</taxon>
        <taxon>Arthropoda</taxon>
        <taxon>Crustacea</taxon>
        <taxon>Multicrustacea</taxon>
        <taxon>Hexanauplia</taxon>
        <taxon>Copepoda</taxon>
        <taxon>Siphonostomatoida</taxon>
        <taxon>Caligidae</taxon>
        <taxon>Caligus</taxon>
    </lineage>
</organism>
<accession>A0A7T8QX78</accession>
<gene>
    <name evidence="2" type="ORF">FKW44_003747</name>
</gene>
<keyword evidence="3" id="KW-1185">Reference proteome</keyword>
<evidence type="ECO:0000256" key="1">
    <source>
        <dbReference type="SAM" id="MobiDB-lite"/>
    </source>
</evidence>
<sequence length="63" mass="6801">MHVPTLPPIPGVPDPEGRGTGDKITLLTRPDLCGRFLFPEVEAPAPEDEFGGYKGLHSPFSSR</sequence>
<feature type="compositionally biased region" description="Pro residues" evidence="1">
    <location>
        <begin position="1"/>
        <end position="13"/>
    </location>
</feature>
<reference evidence="3" key="1">
    <citation type="submission" date="2021-01" db="EMBL/GenBank/DDBJ databases">
        <title>Caligus Genome Assembly.</title>
        <authorList>
            <person name="Gallardo-Escarate C."/>
        </authorList>
    </citation>
    <scope>NUCLEOTIDE SEQUENCE [LARGE SCALE GENOMIC DNA]</scope>
</reference>
<dbReference type="Proteomes" id="UP000595437">
    <property type="component" value="Chromosome 2"/>
</dbReference>
<feature type="region of interest" description="Disordered" evidence="1">
    <location>
        <begin position="1"/>
        <end position="23"/>
    </location>
</feature>
<evidence type="ECO:0000313" key="2">
    <source>
        <dbReference type="EMBL" id="QQP58430.1"/>
    </source>
</evidence>
<evidence type="ECO:0000313" key="3">
    <source>
        <dbReference type="Proteomes" id="UP000595437"/>
    </source>
</evidence>
<name>A0A7T8QX78_CALRO</name>
<proteinExistence type="predicted"/>
<dbReference type="EMBL" id="CP045891">
    <property type="protein sequence ID" value="QQP58430.1"/>
    <property type="molecule type" value="Genomic_DNA"/>
</dbReference>
<protein>
    <submittedName>
        <fullName evidence="2">Uncharacterized protein</fullName>
    </submittedName>
</protein>
<dbReference type="AlphaFoldDB" id="A0A7T8QX78"/>